<dbReference type="PANTHER" id="PTHR24100">
    <property type="entry name" value="BUTYROPHILIN"/>
    <property type="match status" value="1"/>
</dbReference>
<feature type="domain" description="Ig-like" evidence="7">
    <location>
        <begin position="137"/>
        <end position="246"/>
    </location>
</feature>
<dbReference type="GO" id="GO:0001817">
    <property type="term" value="P:regulation of cytokine production"/>
    <property type="evidence" value="ECO:0007669"/>
    <property type="project" value="TreeGrafter"/>
</dbReference>
<dbReference type="PROSITE" id="PS50835">
    <property type="entry name" value="IG_LIKE"/>
    <property type="match status" value="2"/>
</dbReference>
<name>A0A672ZB54_9TELE</name>
<dbReference type="InterPro" id="IPR050504">
    <property type="entry name" value="IgSF_BTN/MOG"/>
</dbReference>
<keyword evidence="9" id="KW-1185">Reference proteome</keyword>
<keyword evidence="4" id="KW-1015">Disulfide bond</keyword>
<dbReference type="SMART" id="SM00406">
    <property type="entry name" value="IGv"/>
    <property type="match status" value="2"/>
</dbReference>
<dbReference type="Gene3D" id="2.60.40.10">
    <property type="entry name" value="Immunoglobulins"/>
    <property type="match status" value="2"/>
</dbReference>
<dbReference type="GO" id="GO:0009897">
    <property type="term" value="C:external side of plasma membrane"/>
    <property type="evidence" value="ECO:0007669"/>
    <property type="project" value="TreeGrafter"/>
</dbReference>
<feature type="domain" description="Ig-like" evidence="7">
    <location>
        <begin position="23"/>
        <end position="134"/>
    </location>
</feature>
<accession>A0A672ZB54</accession>
<dbReference type="InterPro" id="IPR003598">
    <property type="entry name" value="Ig_sub2"/>
</dbReference>
<keyword evidence="5" id="KW-0325">Glycoprotein</keyword>
<evidence type="ECO:0000313" key="9">
    <source>
        <dbReference type="Proteomes" id="UP000472271"/>
    </source>
</evidence>
<dbReference type="SUPFAM" id="SSF48726">
    <property type="entry name" value="Immunoglobulin"/>
    <property type="match status" value="2"/>
</dbReference>
<dbReference type="GO" id="GO:0005102">
    <property type="term" value="F:signaling receptor binding"/>
    <property type="evidence" value="ECO:0007669"/>
    <property type="project" value="TreeGrafter"/>
</dbReference>
<evidence type="ECO:0000256" key="1">
    <source>
        <dbReference type="ARBA" id="ARBA00004370"/>
    </source>
</evidence>
<dbReference type="InterPro" id="IPR036179">
    <property type="entry name" value="Ig-like_dom_sf"/>
</dbReference>
<proteinExistence type="predicted"/>
<evidence type="ECO:0000256" key="2">
    <source>
        <dbReference type="ARBA" id="ARBA00022729"/>
    </source>
</evidence>
<reference evidence="8" key="3">
    <citation type="submission" date="2025-09" db="UniProtKB">
        <authorList>
            <consortium name="Ensembl"/>
        </authorList>
    </citation>
    <scope>IDENTIFICATION</scope>
</reference>
<evidence type="ECO:0000256" key="6">
    <source>
        <dbReference type="ARBA" id="ARBA00023319"/>
    </source>
</evidence>
<dbReference type="InterPro" id="IPR013783">
    <property type="entry name" value="Ig-like_fold"/>
</dbReference>
<dbReference type="SMART" id="SM00408">
    <property type="entry name" value="IGc2"/>
    <property type="match status" value="2"/>
</dbReference>
<comment type="subcellular location">
    <subcellularLocation>
        <location evidence="1">Membrane</location>
    </subcellularLocation>
</comment>
<evidence type="ECO:0000256" key="5">
    <source>
        <dbReference type="ARBA" id="ARBA00023180"/>
    </source>
</evidence>
<keyword evidence="6" id="KW-0393">Immunoglobulin domain</keyword>
<evidence type="ECO:0000259" key="7">
    <source>
        <dbReference type="PROSITE" id="PS50835"/>
    </source>
</evidence>
<reference evidence="8" key="2">
    <citation type="submission" date="2025-08" db="UniProtKB">
        <authorList>
            <consortium name="Ensembl"/>
        </authorList>
    </citation>
    <scope>IDENTIFICATION</scope>
</reference>
<evidence type="ECO:0000313" key="8">
    <source>
        <dbReference type="Ensembl" id="ENSSORP00005014130.1"/>
    </source>
</evidence>
<dbReference type="InterPro" id="IPR007110">
    <property type="entry name" value="Ig-like_dom"/>
</dbReference>
<dbReference type="Ensembl" id="ENSSORT00005014552.1">
    <property type="protein sequence ID" value="ENSSORP00005014130.1"/>
    <property type="gene ID" value="ENSSORG00005007176.1"/>
</dbReference>
<evidence type="ECO:0000256" key="3">
    <source>
        <dbReference type="ARBA" id="ARBA00023136"/>
    </source>
</evidence>
<dbReference type="PANTHER" id="PTHR24100:SF151">
    <property type="entry name" value="ICOS LIGAND"/>
    <property type="match status" value="1"/>
</dbReference>
<keyword evidence="2" id="KW-0732">Signal</keyword>
<dbReference type="InterPro" id="IPR003599">
    <property type="entry name" value="Ig_sub"/>
</dbReference>
<reference evidence="8" key="1">
    <citation type="submission" date="2019-06" db="EMBL/GenBank/DDBJ databases">
        <authorList>
            <consortium name="Wellcome Sanger Institute Data Sharing"/>
        </authorList>
    </citation>
    <scope>NUCLEOTIDE SEQUENCE [LARGE SCALE GENOMIC DNA]</scope>
</reference>
<sequence length="328" mass="37519">MYKRIIYQIIKVIFQMSYVKLLPLIKILLTEVFSLYHCSALAQSQPITAVMGDDITLPCHVTPVQDVSEQMVEWSKLRTEPRFVHVRRSGEDRLVDQNPEFSRRTSMSLGGLTRGDVSLTLSRVRLSDEGTYRCFIPSLKMDTTVQLHVEVVPGDDVILPCHVEPVQDVVAMTIEWSRPDLDPMFVYLWRARQDNTYMKNPMYTGRTSLSVDELKKGNMSLKLTNVQLSDRGTYTCLFLANNLEMSVELIMTVCCIVFVFQLQPHPLNPSLNWLESANPVGQWCWSVCHQAGIQNLRCPGWTLRDTWSLLDLQRQSEVLMTSILSAAE</sequence>
<dbReference type="SMART" id="SM00409">
    <property type="entry name" value="IG"/>
    <property type="match status" value="2"/>
</dbReference>
<dbReference type="FunFam" id="2.60.40.10:FF:000142">
    <property type="entry name" value="V-set domain-containing T-cell activation inhibitor 1"/>
    <property type="match status" value="1"/>
</dbReference>
<dbReference type="GO" id="GO:0050863">
    <property type="term" value="P:regulation of T cell activation"/>
    <property type="evidence" value="ECO:0007669"/>
    <property type="project" value="UniProtKB-ARBA"/>
</dbReference>
<protein>
    <recommendedName>
        <fullName evidence="7">Ig-like domain-containing protein</fullName>
    </recommendedName>
</protein>
<dbReference type="GO" id="GO:0050852">
    <property type="term" value="P:T cell receptor signaling pathway"/>
    <property type="evidence" value="ECO:0007669"/>
    <property type="project" value="TreeGrafter"/>
</dbReference>
<dbReference type="Pfam" id="PF07686">
    <property type="entry name" value="V-set"/>
    <property type="match status" value="1"/>
</dbReference>
<evidence type="ECO:0000256" key="4">
    <source>
        <dbReference type="ARBA" id="ARBA00023157"/>
    </source>
</evidence>
<dbReference type="InterPro" id="IPR013106">
    <property type="entry name" value="Ig_V-set"/>
</dbReference>
<dbReference type="Proteomes" id="UP000472271">
    <property type="component" value="Chromosome 11"/>
</dbReference>
<dbReference type="GO" id="GO:1903037">
    <property type="term" value="P:regulation of leukocyte cell-cell adhesion"/>
    <property type="evidence" value="ECO:0007669"/>
    <property type="project" value="UniProtKB-ARBA"/>
</dbReference>
<keyword evidence="3" id="KW-0472">Membrane</keyword>
<organism evidence="8 9">
    <name type="scientific">Sphaeramia orbicularis</name>
    <name type="common">orbiculate cardinalfish</name>
    <dbReference type="NCBI Taxonomy" id="375764"/>
    <lineage>
        <taxon>Eukaryota</taxon>
        <taxon>Metazoa</taxon>
        <taxon>Chordata</taxon>
        <taxon>Craniata</taxon>
        <taxon>Vertebrata</taxon>
        <taxon>Euteleostomi</taxon>
        <taxon>Actinopterygii</taxon>
        <taxon>Neopterygii</taxon>
        <taxon>Teleostei</taxon>
        <taxon>Neoteleostei</taxon>
        <taxon>Acanthomorphata</taxon>
        <taxon>Gobiaria</taxon>
        <taxon>Kurtiformes</taxon>
        <taxon>Apogonoidei</taxon>
        <taxon>Apogonidae</taxon>
        <taxon>Apogoninae</taxon>
        <taxon>Sphaeramia</taxon>
    </lineage>
</organism>
<dbReference type="AlphaFoldDB" id="A0A672ZB54"/>